<feature type="region of interest" description="Disordered" evidence="1">
    <location>
        <begin position="1"/>
        <end position="33"/>
    </location>
</feature>
<name>A0A8H7S7B6_9FUNG</name>
<feature type="compositionally biased region" description="Basic and acidic residues" evidence="1">
    <location>
        <begin position="57"/>
        <end position="77"/>
    </location>
</feature>
<proteinExistence type="predicted"/>
<evidence type="ECO:0000256" key="1">
    <source>
        <dbReference type="SAM" id="MobiDB-lite"/>
    </source>
</evidence>
<feature type="compositionally biased region" description="Polar residues" evidence="1">
    <location>
        <begin position="1"/>
        <end position="19"/>
    </location>
</feature>
<keyword evidence="3" id="KW-1185">Reference proteome</keyword>
<feature type="compositionally biased region" description="Polar residues" evidence="1">
    <location>
        <begin position="208"/>
        <end position="219"/>
    </location>
</feature>
<dbReference type="Proteomes" id="UP000646827">
    <property type="component" value="Unassembled WGS sequence"/>
</dbReference>
<feature type="region of interest" description="Disordered" evidence="1">
    <location>
        <begin position="45"/>
        <end position="120"/>
    </location>
</feature>
<gene>
    <name evidence="2" type="ORF">INT45_008233</name>
</gene>
<protein>
    <submittedName>
        <fullName evidence="2">Uncharacterized protein</fullName>
    </submittedName>
</protein>
<dbReference type="AlphaFoldDB" id="A0A8H7S7B6"/>
<evidence type="ECO:0000313" key="2">
    <source>
        <dbReference type="EMBL" id="KAG2223032.1"/>
    </source>
</evidence>
<organism evidence="2 3">
    <name type="scientific">Circinella minor</name>
    <dbReference type="NCBI Taxonomy" id="1195481"/>
    <lineage>
        <taxon>Eukaryota</taxon>
        <taxon>Fungi</taxon>
        <taxon>Fungi incertae sedis</taxon>
        <taxon>Mucoromycota</taxon>
        <taxon>Mucoromycotina</taxon>
        <taxon>Mucoromycetes</taxon>
        <taxon>Mucorales</taxon>
        <taxon>Lichtheimiaceae</taxon>
        <taxon>Circinella</taxon>
    </lineage>
</organism>
<reference evidence="2 3" key="1">
    <citation type="submission" date="2020-12" db="EMBL/GenBank/DDBJ databases">
        <title>Metabolic potential, ecology and presence of endohyphal bacteria is reflected in genomic diversity of Mucoromycotina.</title>
        <authorList>
            <person name="Muszewska A."/>
            <person name="Okrasinska A."/>
            <person name="Steczkiewicz K."/>
            <person name="Drgas O."/>
            <person name="Orlowska M."/>
            <person name="Perlinska-Lenart U."/>
            <person name="Aleksandrzak-Piekarczyk T."/>
            <person name="Szatraj K."/>
            <person name="Zielenkiewicz U."/>
            <person name="Pilsyk S."/>
            <person name="Malc E."/>
            <person name="Mieczkowski P."/>
            <person name="Kruszewska J.S."/>
            <person name="Biernat P."/>
            <person name="Pawlowska J."/>
        </authorList>
    </citation>
    <scope>NUCLEOTIDE SEQUENCE [LARGE SCALE GENOMIC DNA]</scope>
    <source>
        <strain evidence="2 3">CBS 142.35</strain>
    </source>
</reference>
<sequence length="219" mass="24580">MSTTTASTNNFIDQDSVAISSNSNNSNTNRGGYYKSFLKPGKFWQRGSNKVANSNEGDQHKQQQHEHEEQDEEHHSQQVEQTINHPDDAHHHNNKKSFISMPTPFKSSTKSDRQQSPALREAAKAEVYKLSIVNDSGIFLPPSPKLDSKRDNWIEMDEEAMSFRLPSPECLTTYGNNDKTIPTFYTPSAMVFPRSSSVDTNNEDDVPSLSTDISSVHSS</sequence>
<comment type="caution">
    <text evidence="2">The sequence shown here is derived from an EMBL/GenBank/DDBJ whole genome shotgun (WGS) entry which is preliminary data.</text>
</comment>
<feature type="region of interest" description="Disordered" evidence="1">
    <location>
        <begin position="192"/>
        <end position="219"/>
    </location>
</feature>
<dbReference type="EMBL" id="JAEPRB010000069">
    <property type="protein sequence ID" value="KAG2223032.1"/>
    <property type="molecule type" value="Genomic_DNA"/>
</dbReference>
<accession>A0A8H7S7B6</accession>
<dbReference type="OrthoDB" id="2262261at2759"/>
<feature type="compositionally biased region" description="Polar residues" evidence="1">
    <location>
        <begin position="46"/>
        <end position="56"/>
    </location>
</feature>
<evidence type="ECO:0000313" key="3">
    <source>
        <dbReference type="Proteomes" id="UP000646827"/>
    </source>
</evidence>